<dbReference type="InterPro" id="IPR036322">
    <property type="entry name" value="WD40_repeat_dom_sf"/>
</dbReference>
<feature type="domain" description="U3 small nucleolar RNA-associated protein 15 C-terminal" evidence="7">
    <location>
        <begin position="359"/>
        <end position="487"/>
    </location>
</feature>
<dbReference type="EMBL" id="CP056065">
    <property type="protein sequence ID" value="UKJ88373.1"/>
    <property type="molecule type" value="Genomic_DNA"/>
</dbReference>
<gene>
    <name evidence="8" type="ORF">MACJ_000817</name>
</gene>
<dbReference type="InterPro" id="IPR001680">
    <property type="entry name" value="WD40_rpt"/>
</dbReference>
<dbReference type="PROSITE" id="PS50082">
    <property type="entry name" value="WD_REPEATS_2"/>
    <property type="match status" value="1"/>
</dbReference>
<evidence type="ECO:0000313" key="8">
    <source>
        <dbReference type="EMBL" id="UKJ88373.1"/>
    </source>
</evidence>
<dbReference type="PROSITE" id="PS50294">
    <property type="entry name" value="WD_REPEATS_REGION"/>
    <property type="match status" value="1"/>
</dbReference>
<dbReference type="AlphaFoldDB" id="A0A976M4P4"/>
<dbReference type="PROSITE" id="PS00678">
    <property type="entry name" value="WD_REPEATS_1"/>
    <property type="match status" value="1"/>
</dbReference>
<evidence type="ECO:0000256" key="6">
    <source>
        <dbReference type="PROSITE-ProRule" id="PRU00221"/>
    </source>
</evidence>
<evidence type="ECO:0000256" key="1">
    <source>
        <dbReference type="ARBA" id="ARBA00004604"/>
    </source>
</evidence>
<evidence type="ECO:0000313" key="9">
    <source>
        <dbReference type="Proteomes" id="UP000244803"/>
    </source>
</evidence>
<evidence type="ECO:0000256" key="2">
    <source>
        <dbReference type="ARBA" id="ARBA00022552"/>
    </source>
</evidence>
<dbReference type="SMART" id="SM00320">
    <property type="entry name" value="WD40"/>
    <property type="match status" value="6"/>
</dbReference>
<dbReference type="Proteomes" id="UP000244803">
    <property type="component" value="Chromosome 1"/>
</dbReference>
<dbReference type="PANTHER" id="PTHR19924:SF26">
    <property type="entry name" value="U3 SMALL NUCLEOLAR RNA-ASSOCIATED PROTEIN 15 HOMOLOG"/>
    <property type="match status" value="1"/>
</dbReference>
<name>A0A976M4P4_THEOR</name>
<keyword evidence="5" id="KW-0539">Nucleus</keyword>
<dbReference type="OrthoDB" id="431715at2759"/>
<dbReference type="InterPro" id="IPR015943">
    <property type="entry name" value="WD40/YVTN_repeat-like_dom_sf"/>
</dbReference>
<dbReference type="InterPro" id="IPR019775">
    <property type="entry name" value="WD40_repeat_CS"/>
</dbReference>
<dbReference type="PANTHER" id="PTHR19924">
    <property type="entry name" value="UTP15 U3 SMALL NUCLEOLAR RNA-ASSOCIATED PROTEIN 15 FAMILY MEMBER"/>
    <property type="match status" value="1"/>
</dbReference>
<dbReference type="GO" id="GO:0005730">
    <property type="term" value="C:nucleolus"/>
    <property type="evidence" value="ECO:0007669"/>
    <property type="project" value="UniProtKB-SubCell"/>
</dbReference>
<dbReference type="GO" id="GO:0006364">
    <property type="term" value="P:rRNA processing"/>
    <property type="evidence" value="ECO:0007669"/>
    <property type="project" value="UniProtKB-KW"/>
</dbReference>
<dbReference type="Pfam" id="PF09384">
    <property type="entry name" value="UTP15_C"/>
    <property type="match status" value="1"/>
</dbReference>
<keyword evidence="2" id="KW-0698">rRNA processing</keyword>
<comment type="subcellular location">
    <subcellularLocation>
        <location evidence="1">Nucleus</location>
        <location evidence="1">Nucleolus</location>
    </subcellularLocation>
</comment>
<dbReference type="Pfam" id="PF00400">
    <property type="entry name" value="WD40"/>
    <property type="match status" value="3"/>
</dbReference>
<keyword evidence="3 6" id="KW-0853">WD repeat</keyword>
<evidence type="ECO:0000256" key="5">
    <source>
        <dbReference type="ARBA" id="ARBA00023242"/>
    </source>
</evidence>
<evidence type="ECO:0000256" key="4">
    <source>
        <dbReference type="ARBA" id="ARBA00022737"/>
    </source>
</evidence>
<reference evidence="8" key="1">
    <citation type="submission" date="2022-07" db="EMBL/GenBank/DDBJ databases">
        <title>Evaluation of T. orientalis genome assembly methods using nanopore sequencing and analysis of variation between genomes.</title>
        <authorList>
            <person name="Yam J."/>
            <person name="Micallef M.L."/>
            <person name="Liu M."/>
            <person name="Djordjevic S.P."/>
            <person name="Bogema D.R."/>
            <person name="Jenkins C."/>
        </authorList>
    </citation>
    <scope>NUCLEOTIDE SEQUENCE</scope>
    <source>
        <strain evidence="8">Fish Creek</strain>
    </source>
</reference>
<organism evidence="8 9">
    <name type="scientific">Theileria orientalis</name>
    <dbReference type="NCBI Taxonomy" id="68886"/>
    <lineage>
        <taxon>Eukaryota</taxon>
        <taxon>Sar</taxon>
        <taxon>Alveolata</taxon>
        <taxon>Apicomplexa</taxon>
        <taxon>Aconoidasida</taxon>
        <taxon>Piroplasmida</taxon>
        <taxon>Theileriidae</taxon>
        <taxon>Theileria</taxon>
    </lineage>
</organism>
<proteinExistence type="predicted"/>
<dbReference type="InterPro" id="IPR018983">
    <property type="entry name" value="U3_snoRNA-assocProt_15_C"/>
</dbReference>
<dbReference type="GO" id="GO:0045943">
    <property type="term" value="P:positive regulation of transcription by RNA polymerase I"/>
    <property type="evidence" value="ECO:0007669"/>
    <property type="project" value="TreeGrafter"/>
</dbReference>
<accession>A0A976M4P4</accession>
<sequence length="489" mass="54926">MGDYFKVCEVEDLRRTVSETSEFDKSNRSYFKWLKVVGTGKESSPISHLCLSPSDNICAVSYGTKVLFYNYLNQNTLYNYTSSKSFVRFCSFRSDAKLAAVSDDSGSINVIALSLKSHLRRFKAHDGPVHSHRFSNDKLNLMSGGDDSRVKFWDISEEKCVLTLDGHTDSVRTVCSITDDPNLWVTGCYDSNCRVYDIRTPTSPVATLNHGSPVQHVSCSSSGFRVLSTGDNKVMVWDVSSGLKLDFSLKPHMRTILGSFLSDDDECLVTASLDGTVKFTDVTSGTPRHVYSYESQITSFDFLYNSVLTVGLVSGDWLIRHNVKAGSRMINELETKISDSSPMYQDSAAKSLDYFGYKPPKLGALDKLIKSFQYKAALDLALKLTPEHVYNLIELLIIRGTLSTAVRNRDEKSILPLLKFVCAHLNRDINNTTLILEFLITILDQNPWLQSCTDEAVIAEIKRIPNKINLELYQHTILLRLKGLLDFML</sequence>
<evidence type="ECO:0000256" key="3">
    <source>
        <dbReference type="ARBA" id="ARBA00022574"/>
    </source>
</evidence>
<evidence type="ECO:0000259" key="7">
    <source>
        <dbReference type="Pfam" id="PF09384"/>
    </source>
</evidence>
<keyword evidence="4" id="KW-0677">Repeat</keyword>
<dbReference type="Gene3D" id="2.130.10.10">
    <property type="entry name" value="YVTN repeat-like/Quinoprotein amine dehydrogenase"/>
    <property type="match status" value="2"/>
</dbReference>
<dbReference type="SUPFAM" id="SSF50978">
    <property type="entry name" value="WD40 repeat-like"/>
    <property type="match status" value="1"/>
</dbReference>
<feature type="repeat" description="WD" evidence="6">
    <location>
        <begin position="122"/>
        <end position="163"/>
    </location>
</feature>
<protein>
    <recommendedName>
        <fullName evidence="7">U3 small nucleolar RNA-associated protein 15 C-terminal domain-containing protein</fullName>
    </recommendedName>
</protein>